<evidence type="ECO:0000259" key="1">
    <source>
        <dbReference type="PROSITE" id="PS51462"/>
    </source>
</evidence>
<dbReference type="PANTHER" id="PTHR43736">
    <property type="entry name" value="ADP-RIBOSE PYROPHOSPHATASE"/>
    <property type="match status" value="1"/>
</dbReference>
<sequence length="222" mass="25268">MGDASEQHIKLAADAVIFTVRDGALMALLIQMKKTPYTGMWAAPGGMIEQNETTETAARRILNMQTGVTDAHLEQLATFDDPKRDRLGRVVSVAYVALVSSEHVELKTTEKYQDVRWWPVRKLPALAYDHKGILAVAVSRLRAKLEYTNVAWSLLPKKFTLSQLQEVYEIILGRTVDKRNFRRKVLDLKLVEPTGKKSARGAHRPAELFKFKQRKMEYVDVM</sequence>
<dbReference type="InterPro" id="IPR015797">
    <property type="entry name" value="NUDIX_hydrolase-like_dom_sf"/>
</dbReference>
<evidence type="ECO:0000313" key="2">
    <source>
        <dbReference type="EMBL" id="OGL99321.1"/>
    </source>
</evidence>
<dbReference type="Pfam" id="PF21906">
    <property type="entry name" value="WHD_NrtR"/>
    <property type="match status" value="1"/>
</dbReference>
<dbReference type="InterPro" id="IPR000086">
    <property type="entry name" value="NUDIX_hydrolase_dom"/>
</dbReference>
<feature type="domain" description="Nudix hydrolase" evidence="1">
    <location>
        <begin position="8"/>
        <end position="140"/>
    </location>
</feature>
<evidence type="ECO:0000313" key="3">
    <source>
        <dbReference type="Proteomes" id="UP000176501"/>
    </source>
</evidence>
<reference evidence="2 3" key="1">
    <citation type="journal article" date="2016" name="Nat. Commun.">
        <title>Thousands of microbial genomes shed light on interconnected biogeochemical processes in an aquifer system.</title>
        <authorList>
            <person name="Anantharaman K."/>
            <person name="Brown C.T."/>
            <person name="Hug L.A."/>
            <person name="Sharon I."/>
            <person name="Castelle C.J."/>
            <person name="Probst A.J."/>
            <person name="Thomas B.C."/>
            <person name="Singh A."/>
            <person name="Wilkins M.J."/>
            <person name="Karaoz U."/>
            <person name="Brodie E.L."/>
            <person name="Williams K.H."/>
            <person name="Hubbard S.S."/>
            <person name="Banfield J.F."/>
        </authorList>
    </citation>
    <scope>NUCLEOTIDE SEQUENCE [LARGE SCALE GENOMIC DNA]</scope>
</reference>
<name>A0A1F7W934_9BACT</name>
<dbReference type="PROSITE" id="PS51462">
    <property type="entry name" value="NUDIX"/>
    <property type="match status" value="1"/>
</dbReference>
<dbReference type="AlphaFoldDB" id="A0A1F7W934"/>
<accession>A0A1F7W934</accession>
<comment type="caution">
    <text evidence="2">The sequence shown here is derived from an EMBL/GenBank/DDBJ whole genome shotgun (WGS) entry which is preliminary data.</text>
</comment>
<gene>
    <name evidence="2" type="ORF">A2304_05250</name>
</gene>
<dbReference type="SUPFAM" id="SSF46785">
    <property type="entry name" value="Winged helix' DNA-binding domain"/>
    <property type="match status" value="1"/>
</dbReference>
<protein>
    <recommendedName>
        <fullName evidence="1">Nudix hydrolase domain-containing protein</fullName>
    </recommendedName>
</protein>
<proteinExistence type="predicted"/>
<dbReference type="CDD" id="cd18873">
    <property type="entry name" value="NUDIX_NadM_like"/>
    <property type="match status" value="1"/>
</dbReference>
<dbReference type="Gene3D" id="1.10.10.10">
    <property type="entry name" value="Winged helix-like DNA-binding domain superfamily/Winged helix DNA-binding domain"/>
    <property type="match status" value="1"/>
</dbReference>
<dbReference type="InterPro" id="IPR036390">
    <property type="entry name" value="WH_DNA-bd_sf"/>
</dbReference>
<dbReference type="Gene3D" id="3.90.79.10">
    <property type="entry name" value="Nucleoside Triphosphate Pyrophosphohydrolase"/>
    <property type="match status" value="1"/>
</dbReference>
<dbReference type="EMBL" id="MGFE01000007">
    <property type="protein sequence ID" value="OGL99321.1"/>
    <property type="molecule type" value="Genomic_DNA"/>
</dbReference>
<dbReference type="SUPFAM" id="SSF55811">
    <property type="entry name" value="Nudix"/>
    <property type="match status" value="1"/>
</dbReference>
<dbReference type="Pfam" id="PF00293">
    <property type="entry name" value="NUDIX"/>
    <property type="match status" value="1"/>
</dbReference>
<organism evidence="2 3">
    <name type="scientific">Candidatus Uhrbacteria bacterium RIFOXYB2_FULL_57_15</name>
    <dbReference type="NCBI Taxonomy" id="1802422"/>
    <lineage>
        <taxon>Bacteria</taxon>
        <taxon>Candidatus Uhriibacteriota</taxon>
    </lineage>
</organism>
<dbReference type="InterPro" id="IPR054105">
    <property type="entry name" value="WHD_NrtR"/>
</dbReference>
<dbReference type="Proteomes" id="UP000176501">
    <property type="component" value="Unassembled WGS sequence"/>
</dbReference>
<dbReference type="InterPro" id="IPR036388">
    <property type="entry name" value="WH-like_DNA-bd_sf"/>
</dbReference>
<dbReference type="PANTHER" id="PTHR43736:SF4">
    <property type="entry name" value="SLR1690 PROTEIN"/>
    <property type="match status" value="1"/>
</dbReference>